<proteinExistence type="inferred from homology"/>
<comment type="subcellular location">
    <subcellularLocation>
        <location evidence="1">Membrane</location>
        <topology evidence="1">Multi-pass membrane protein</topology>
    </subcellularLocation>
</comment>
<dbReference type="GO" id="GO:0016020">
    <property type="term" value="C:membrane"/>
    <property type="evidence" value="ECO:0007669"/>
    <property type="project" value="UniProtKB-SubCell"/>
</dbReference>
<feature type="chain" id="PRO_5042207800" description="HVA22-like protein" evidence="2">
    <location>
        <begin position="20"/>
        <end position="178"/>
    </location>
</feature>
<gene>
    <name evidence="3" type="ORF">POM88_053583</name>
</gene>
<dbReference type="EMBL" id="JAUIZM010000018">
    <property type="protein sequence ID" value="KAK1352319.1"/>
    <property type="molecule type" value="Genomic_DNA"/>
</dbReference>
<evidence type="ECO:0000313" key="3">
    <source>
        <dbReference type="EMBL" id="KAK1352319.1"/>
    </source>
</evidence>
<evidence type="ECO:0000313" key="4">
    <source>
        <dbReference type="Proteomes" id="UP001237642"/>
    </source>
</evidence>
<comment type="similarity">
    <text evidence="1">Belongs to the DP1 family.</text>
</comment>
<reference evidence="3" key="1">
    <citation type="submission" date="2023-02" db="EMBL/GenBank/DDBJ databases">
        <title>Genome of toxic invasive species Heracleum sosnowskyi carries increased number of genes despite the absence of recent whole-genome duplications.</title>
        <authorList>
            <person name="Schelkunov M."/>
            <person name="Shtratnikova V."/>
            <person name="Makarenko M."/>
            <person name="Klepikova A."/>
            <person name="Omelchenko D."/>
            <person name="Novikova G."/>
            <person name="Obukhova E."/>
            <person name="Bogdanov V."/>
            <person name="Penin A."/>
            <person name="Logacheva M."/>
        </authorList>
    </citation>
    <scope>NUCLEOTIDE SEQUENCE</scope>
    <source>
        <strain evidence="3">Hsosn_3</strain>
        <tissue evidence="3">Leaf</tissue>
    </source>
</reference>
<accession>A0AAD8GQD6</accession>
<evidence type="ECO:0000256" key="1">
    <source>
        <dbReference type="RuleBase" id="RU362006"/>
    </source>
</evidence>
<organism evidence="3 4">
    <name type="scientific">Heracleum sosnowskyi</name>
    <dbReference type="NCBI Taxonomy" id="360622"/>
    <lineage>
        <taxon>Eukaryota</taxon>
        <taxon>Viridiplantae</taxon>
        <taxon>Streptophyta</taxon>
        <taxon>Embryophyta</taxon>
        <taxon>Tracheophyta</taxon>
        <taxon>Spermatophyta</taxon>
        <taxon>Magnoliopsida</taxon>
        <taxon>eudicotyledons</taxon>
        <taxon>Gunneridae</taxon>
        <taxon>Pentapetalae</taxon>
        <taxon>asterids</taxon>
        <taxon>campanulids</taxon>
        <taxon>Apiales</taxon>
        <taxon>Apiaceae</taxon>
        <taxon>Apioideae</taxon>
        <taxon>apioid superclade</taxon>
        <taxon>Tordylieae</taxon>
        <taxon>Tordyliinae</taxon>
        <taxon>Heracleum</taxon>
    </lineage>
</organism>
<name>A0AAD8GQD6_9APIA</name>
<feature type="signal peptide" evidence="2">
    <location>
        <begin position="1"/>
        <end position="19"/>
    </location>
</feature>
<keyword evidence="1" id="KW-1133">Transmembrane helix</keyword>
<dbReference type="PANTHER" id="PTHR12300:SF162">
    <property type="entry name" value="HVA22-LIKE PROTEIN J"/>
    <property type="match status" value="1"/>
</dbReference>
<sequence>MLGYLLSTVLLMVFGYVYPAYQCYKEMEKNEISKEQILFWCRYWILVAVLVVVESFSDVVVSWLPFYGESKLVFVIYLWHPKTQGANYVYSVMLRPIVMQHEKEIDKRIMEFWYKGKDMGLDFMRTGFYYGQTRIFEIIHYVSAQAAAAKAASASAPAAAAGAAAAEKEKEKESPKKK</sequence>
<dbReference type="InterPro" id="IPR004345">
    <property type="entry name" value="TB2_DP1_HVA22"/>
</dbReference>
<protein>
    <recommendedName>
        <fullName evidence="1">HVA22-like protein</fullName>
    </recommendedName>
</protein>
<evidence type="ECO:0000256" key="2">
    <source>
        <dbReference type="SAM" id="SignalP"/>
    </source>
</evidence>
<keyword evidence="1" id="KW-0812">Transmembrane</keyword>
<dbReference type="AlphaFoldDB" id="A0AAD8GQD6"/>
<comment type="caution">
    <text evidence="3">The sequence shown here is derived from an EMBL/GenBank/DDBJ whole genome shotgun (WGS) entry which is preliminary data.</text>
</comment>
<reference evidence="3" key="2">
    <citation type="submission" date="2023-05" db="EMBL/GenBank/DDBJ databases">
        <authorList>
            <person name="Schelkunov M.I."/>
        </authorList>
    </citation>
    <scope>NUCLEOTIDE SEQUENCE</scope>
    <source>
        <strain evidence="3">Hsosn_3</strain>
        <tissue evidence="3">Leaf</tissue>
    </source>
</reference>
<comment type="caution">
    <text evidence="1">Lacks conserved residue(s) required for the propagation of feature annotation.</text>
</comment>
<keyword evidence="4" id="KW-1185">Reference proteome</keyword>
<dbReference type="Pfam" id="PF03134">
    <property type="entry name" value="TB2_DP1_HVA22"/>
    <property type="match status" value="1"/>
</dbReference>
<dbReference type="Proteomes" id="UP001237642">
    <property type="component" value="Unassembled WGS sequence"/>
</dbReference>
<dbReference type="PANTHER" id="PTHR12300">
    <property type="entry name" value="HVA22-LIKE PROTEINS"/>
    <property type="match status" value="1"/>
</dbReference>
<keyword evidence="1" id="KW-0472">Membrane</keyword>
<feature type="transmembrane region" description="Helical" evidence="1">
    <location>
        <begin position="43"/>
        <end position="64"/>
    </location>
</feature>
<keyword evidence="2" id="KW-0732">Signal</keyword>